<proteinExistence type="predicted"/>
<reference evidence="1 2" key="1">
    <citation type="submission" date="2024-08" db="EMBL/GenBank/DDBJ databases">
        <title>Two novel Cytobacillus novel species.</title>
        <authorList>
            <person name="Liu G."/>
        </authorList>
    </citation>
    <scope>NUCLEOTIDE SEQUENCE [LARGE SCALE GENOMIC DNA]</scope>
    <source>
        <strain evidence="1 2">FJAT-54145</strain>
    </source>
</reference>
<dbReference type="RefSeq" id="WP_389357911.1">
    <property type="nucleotide sequence ID" value="NZ_JBIACK010000001.1"/>
</dbReference>
<dbReference type="Pfam" id="PF13076">
    <property type="entry name" value="Fur_reg_FbpA"/>
    <property type="match status" value="1"/>
</dbReference>
<dbReference type="InterPro" id="IPR025072">
    <property type="entry name" value="Fur_reg_FbpA"/>
</dbReference>
<dbReference type="Proteomes" id="UP001601059">
    <property type="component" value="Unassembled WGS sequence"/>
</dbReference>
<protein>
    <submittedName>
        <fullName evidence="1">Fur-regulated basic protein FbpA</fullName>
    </submittedName>
</protein>
<keyword evidence="2" id="KW-1185">Reference proteome</keyword>
<evidence type="ECO:0000313" key="1">
    <source>
        <dbReference type="EMBL" id="MFE8699590.1"/>
    </source>
</evidence>
<name>A0ABW6K8I4_9BACI</name>
<accession>A0ABW6K8I4</accession>
<organism evidence="1 2">
    <name type="scientific">Cytobacillus spartinae</name>
    <dbReference type="NCBI Taxonomy" id="3299023"/>
    <lineage>
        <taxon>Bacteria</taxon>
        <taxon>Bacillati</taxon>
        <taxon>Bacillota</taxon>
        <taxon>Bacilli</taxon>
        <taxon>Bacillales</taxon>
        <taxon>Bacillaceae</taxon>
        <taxon>Cytobacillus</taxon>
    </lineage>
</organism>
<evidence type="ECO:0000313" key="2">
    <source>
        <dbReference type="Proteomes" id="UP001601059"/>
    </source>
</evidence>
<comment type="caution">
    <text evidence="1">The sequence shown here is derived from an EMBL/GenBank/DDBJ whole genome shotgun (WGS) entry which is preliminary data.</text>
</comment>
<gene>
    <name evidence="1" type="ORF">ACFYKX_03015</name>
</gene>
<dbReference type="EMBL" id="JBIACK010000001">
    <property type="protein sequence ID" value="MFE8699590.1"/>
    <property type="molecule type" value="Genomic_DNA"/>
</dbReference>
<sequence length="54" mass="6371">MEDTLKKEQLIDELLYFGIYKKGNKQLFELPLSVLEEEYEKVIKGKGHIQNNES</sequence>